<name>A0A915EQZ2_9BILA</name>
<protein>
    <submittedName>
        <fullName evidence="2">Uncharacterized protein</fullName>
    </submittedName>
</protein>
<keyword evidence="1" id="KW-1185">Reference proteome</keyword>
<sequence length="155" mass="17282">MVFPILSSTLKTLSNFNNLKKKARIGKEAWIEKVQMSAEVIMSDNTCGTANLNAEACKTQKCTVNSHLIAAGGAEDNQEADVVAPILSSTLKTTSQLQQSKEEDSNWQGDMCQKEETNESTELLFHKILLKEPAWTPELAQHKKHCEQPIGWHWG</sequence>
<evidence type="ECO:0000313" key="1">
    <source>
        <dbReference type="Proteomes" id="UP000887574"/>
    </source>
</evidence>
<evidence type="ECO:0000313" key="2">
    <source>
        <dbReference type="WBParaSite" id="jg8550"/>
    </source>
</evidence>
<dbReference type="Proteomes" id="UP000887574">
    <property type="component" value="Unplaced"/>
</dbReference>
<dbReference type="AlphaFoldDB" id="A0A915EQZ2"/>
<proteinExistence type="predicted"/>
<accession>A0A915EQZ2</accession>
<organism evidence="1 2">
    <name type="scientific">Ditylenchus dipsaci</name>
    <dbReference type="NCBI Taxonomy" id="166011"/>
    <lineage>
        <taxon>Eukaryota</taxon>
        <taxon>Metazoa</taxon>
        <taxon>Ecdysozoa</taxon>
        <taxon>Nematoda</taxon>
        <taxon>Chromadorea</taxon>
        <taxon>Rhabditida</taxon>
        <taxon>Tylenchina</taxon>
        <taxon>Tylenchomorpha</taxon>
        <taxon>Sphaerularioidea</taxon>
        <taxon>Anguinidae</taxon>
        <taxon>Anguininae</taxon>
        <taxon>Ditylenchus</taxon>
    </lineage>
</organism>
<dbReference type="WBParaSite" id="jg8550">
    <property type="protein sequence ID" value="jg8550"/>
    <property type="gene ID" value="jg8550"/>
</dbReference>
<reference evidence="2" key="1">
    <citation type="submission" date="2022-11" db="UniProtKB">
        <authorList>
            <consortium name="WormBaseParasite"/>
        </authorList>
    </citation>
    <scope>IDENTIFICATION</scope>
</reference>